<name>A0A1I3RSF7_9BURK</name>
<dbReference type="AlphaFoldDB" id="A0A1I3RSF7"/>
<proteinExistence type="predicted"/>
<dbReference type="OrthoDB" id="9157426at2"/>
<dbReference type="EMBL" id="FOQU01000007">
    <property type="protein sequence ID" value="SFJ49483.1"/>
    <property type="molecule type" value="Genomic_DNA"/>
</dbReference>
<evidence type="ECO:0000313" key="2">
    <source>
        <dbReference type="EMBL" id="SFJ49483.1"/>
    </source>
</evidence>
<feature type="chain" id="PRO_5011744809" evidence="1">
    <location>
        <begin position="21"/>
        <end position="115"/>
    </location>
</feature>
<keyword evidence="3" id="KW-1185">Reference proteome</keyword>
<dbReference type="RefSeq" id="WP_091016821.1">
    <property type="nucleotide sequence ID" value="NZ_CP041745.1"/>
</dbReference>
<gene>
    <name evidence="2" type="ORF">SAMN05192543_107419</name>
</gene>
<keyword evidence="1" id="KW-0732">Signal</keyword>
<accession>A0A1I3RSF7</accession>
<reference evidence="2 3" key="1">
    <citation type="submission" date="2016-10" db="EMBL/GenBank/DDBJ databases">
        <authorList>
            <person name="de Groot N.N."/>
        </authorList>
    </citation>
    <scope>NUCLEOTIDE SEQUENCE [LARGE SCALE GENOMIC DNA]</scope>
    <source>
        <strain evidence="2 3">LMG 23650</strain>
    </source>
</reference>
<evidence type="ECO:0000313" key="3">
    <source>
        <dbReference type="Proteomes" id="UP000199548"/>
    </source>
</evidence>
<evidence type="ECO:0000256" key="1">
    <source>
        <dbReference type="SAM" id="SignalP"/>
    </source>
</evidence>
<dbReference type="STRING" id="420953.SAMN05192543_107419"/>
<feature type="signal peptide" evidence="1">
    <location>
        <begin position="1"/>
        <end position="20"/>
    </location>
</feature>
<sequence length="115" mass="12860">MKRRATIFALALIACTAAQAKRLAVPDENAATLKASALIEKYELTSDKIECLDFQITDEGKDFLIQVRENHTPACGGDPNFAPTLFFMKIRKSDGRALTDDYDAETFQPLRKPKH</sequence>
<protein>
    <submittedName>
        <fullName evidence="2">Uncharacterized protein</fullName>
    </submittedName>
</protein>
<dbReference type="PROSITE" id="PS51257">
    <property type="entry name" value="PROKAR_LIPOPROTEIN"/>
    <property type="match status" value="1"/>
</dbReference>
<organism evidence="2 3">
    <name type="scientific">Paraburkholderia megapolitana</name>
    <dbReference type="NCBI Taxonomy" id="420953"/>
    <lineage>
        <taxon>Bacteria</taxon>
        <taxon>Pseudomonadati</taxon>
        <taxon>Pseudomonadota</taxon>
        <taxon>Betaproteobacteria</taxon>
        <taxon>Burkholderiales</taxon>
        <taxon>Burkholderiaceae</taxon>
        <taxon>Paraburkholderia</taxon>
    </lineage>
</organism>
<dbReference type="Proteomes" id="UP000199548">
    <property type="component" value="Unassembled WGS sequence"/>
</dbReference>